<dbReference type="Proteomes" id="UP001055171">
    <property type="component" value="Chromosome"/>
</dbReference>
<dbReference type="Gene3D" id="2.102.10.10">
    <property type="entry name" value="Rieske [2Fe-2S] iron-sulphur domain"/>
    <property type="match status" value="1"/>
</dbReference>
<evidence type="ECO:0000259" key="10">
    <source>
        <dbReference type="PROSITE" id="PS51296"/>
    </source>
</evidence>
<dbReference type="InterPro" id="IPR036922">
    <property type="entry name" value="Rieske_2Fe-2S_sf"/>
</dbReference>
<name>A0ABY3UPS6_MYCLN</name>
<accession>A0ABY3UPS6</accession>
<dbReference type="InterPro" id="IPR001663">
    <property type="entry name" value="Rng_hydr_dOase-A"/>
</dbReference>
<evidence type="ECO:0000256" key="5">
    <source>
        <dbReference type="ARBA" id="ARBA00023002"/>
    </source>
</evidence>
<dbReference type="Pfam" id="PF00848">
    <property type="entry name" value="Ring_hydroxyl_A"/>
    <property type="match status" value="1"/>
</dbReference>
<dbReference type="InterPro" id="IPR015879">
    <property type="entry name" value="Ring_hydroxy_dOase_asu_C_dom"/>
</dbReference>
<keyword evidence="8" id="KW-0520">NAD</keyword>
<feature type="domain" description="Rieske" evidence="10">
    <location>
        <begin position="53"/>
        <end position="164"/>
    </location>
</feature>
<dbReference type="SUPFAM" id="SSF50022">
    <property type="entry name" value="ISP domain"/>
    <property type="match status" value="1"/>
</dbReference>
<dbReference type="SUPFAM" id="SSF55961">
    <property type="entry name" value="Bet v1-like"/>
    <property type="match status" value="1"/>
</dbReference>
<evidence type="ECO:0000256" key="2">
    <source>
        <dbReference type="ARBA" id="ARBA00022714"/>
    </source>
</evidence>
<sequence>MGKMHAAQPLSPRLERMLDRVAGALEEELLPVEIFNDQEVFEAELDRIFTNTWVFVAHASEIPNPGDFVQRRIGLDPVIVTRDGDGEIHVLSNYCRHRGTQVCQTDTGNSRFFTCPYHGWTYSNNGDLVGTPAMQRAYGRRLDPKQWGLLRAAKVDSRQGFIFASLSPDVPSLEEYLGGGGWMLDLITGLHPDGMRVAGPPERYKLRADWKTAAENFAGDVYHLMSLHFSVEEIHLFEGLRVNCEIGRAYEFENGHSFMGHAWPTVIHPGYLLWGYGPEITSRFDLSELDETQLHVVNNEPPTVGTLFPNLSFIRFNCPLVPGGPYSVMTSFRQWQPIAPGELELWNWQFVWNFMSEEEAQQAYITGQYAFGSSGLFEQDDTVAWEGLPRVAASSWARKAGLQLHFQQGKDSAVDQSRDPEWKGPGLRRNTGYGEHNQLAFYRHWLEVMRGGTATIADGTELT</sequence>
<keyword evidence="12" id="KW-1185">Reference proteome</keyword>
<dbReference type="Gene3D" id="3.90.380.10">
    <property type="entry name" value="Naphthalene 1,2-dioxygenase Alpha Subunit, Chain A, domain 1"/>
    <property type="match status" value="1"/>
</dbReference>
<dbReference type="PANTHER" id="PTHR43756:SF1">
    <property type="entry name" value="3-PHENYLPROPIONATE_CINNAMIC ACID DIOXYGENASE SUBUNIT ALPHA"/>
    <property type="match status" value="1"/>
</dbReference>
<evidence type="ECO:0000313" key="11">
    <source>
        <dbReference type="EMBL" id="ULP41586.1"/>
    </source>
</evidence>
<dbReference type="InterPro" id="IPR015881">
    <property type="entry name" value="ARHD_Rieske_2Fe_2S"/>
</dbReference>
<organism evidence="11 12">
    <name type="scientific">Mycobacterium lentiflavum</name>
    <dbReference type="NCBI Taxonomy" id="141349"/>
    <lineage>
        <taxon>Bacteria</taxon>
        <taxon>Bacillati</taxon>
        <taxon>Actinomycetota</taxon>
        <taxon>Actinomycetes</taxon>
        <taxon>Mycobacteriales</taxon>
        <taxon>Mycobacteriaceae</taxon>
        <taxon>Mycobacterium</taxon>
        <taxon>Mycobacterium simiae complex</taxon>
    </lineage>
</organism>
<feature type="compositionally biased region" description="Basic and acidic residues" evidence="9">
    <location>
        <begin position="412"/>
        <end position="422"/>
    </location>
</feature>
<dbReference type="Pfam" id="PF00355">
    <property type="entry name" value="Rieske"/>
    <property type="match status" value="1"/>
</dbReference>
<keyword evidence="4" id="KW-0223">Dioxygenase</keyword>
<keyword evidence="2" id="KW-0001">2Fe-2S</keyword>
<dbReference type="PROSITE" id="PS00570">
    <property type="entry name" value="RING_HYDROXYL_ALPHA"/>
    <property type="match status" value="1"/>
</dbReference>
<evidence type="ECO:0000313" key="12">
    <source>
        <dbReference type="Proteomes" id="UP001055171"/>
    </source>
</evidence>
<proteinExistence type="inferred from homology"/>
<protein>
    <submittedName>
        <fullName evidence="11">Rieske 2Fe-2S domain-containing protein</fullName>
    </submittedName>
</protein>
<evidence type="ECO:0000256" key="3">
    <source>
        <dbReference type="ARBA" id="ARBA00022723"/>
    </source>
</evidence>
<feature type="region of interest" description="Disordered" evidence="9">
    <location>
        <begin position="408"/>
        <end position="429"/>
    </location>
</feature>
<evidence type="ECO:0000256" key="8">
    <source>
        <dbReference type="ARBA" id="ARBA00023027"/>
    </source>
</evidence>
<dbReference type="PROSITE" id="PS51296">
    <property type="entry name" value="RIESKE"/>
    <property type="match status" value="1"/>
</dbReference>
<dbReference type="EMBL" id="CP092423">
    <property type="protein sequence ID" value="ULP41586.1"/>
    <property type="molecule type" value="Genomic_DNA"/>
</dbReference>
<keyword evidence="5" id="KW-0560">Oxidoreductase</keyword>
<gene>
    <name evidence="11" type="ORF">MJO58_22485</name>
</gene>
<keyword evidence="7" id="KW-0411">Iron-sulfur</keyword>
<evidence type="ECO:0000256" key="6">
    <source>
        <dbReference type="ARBA" id="ARBA00023004"/>
    </source>
</evidence>
<dbReference type="RefSeq" id="WP_239721028.1">
    <property type="nucleotide sequence ID" value="NZ_CP092423.2"/>
</dbReference>
<dbReference type="InterPro" id="IPR017941">
    <property type="entry name" value="Rieske_2Fe-2S"/>
</dbReference>
<evidence type="ECO:0000256" key="7">
    <source>
        <dbReference type="ARBA" id="ARBA00023014"/>
    </source>
</evidence>
<dbReference type="PRINTS" id="PR00090">
    <property type="entry name" value="RNGDIOXGNASE"/>
</dbReference>
<keyword evidence="3" id="KW-0479">Metal-binding</keyword>
<reference evidence="11" key="1">
    <citation type="submission" date="2022-08" db="EMBL/GenBank/DDBJ databases">
        <title>Complete genome sequence of 14 non-tuberculosis mycobacteria type-strains.</title>
        <authorList>
            <person name="Igarashi Y."/>
            <person name="Osugi A."/>
            <person name="Mitarai S."/>
        </authorList>
    </citation>
    <scope>NUCLEOTIDE SEQUENCE</scope>
    <source>
        <strain evidence="11">ATCC 51985</strain>
    </source>
</reference>
<evidence type="ECO:0000256" key="1">
    <source>
        <dbReference type="ARBA" id="ARBA00008751"/>
    </source>
</evidence>
<comment type="similarity">
    <text evidence="1">Belongs to the bacterial ring-hydroxylating dioxygenase alpha subunit family.</text>
</comment>
<keyword evidence="6" id="KW-0408">Iron</keyword>
<dbReference type="PANTHER" id="PTHR43756">
    <property type="entry name" value="CHOLINE MONOOXYGENASE, CHLOROPLASTIC"/>
    <property type="match status" value="1"/>
</dbReference>
<evidence type="ECO:0000256" key="9">
    <source>
        <dbReference type="SAM" id="MobiDB-lite"/>
    </source>
</evidence>
<evidence type="ECO:0000256" key="4">
    <source>
        <dbReference type="ARBA" id="ARBA00022964"/>
    </source>
</evidence>